<keyword evidence="4" id="KW-0809">Transit peptide</keyword>
<evidence type="ECO:0000256" key="2">
    <source>
        <dbReference type="ARBA" id="ARBA00005543"/>
    </source>
</evidence>
<dbReference type="GO" id="GO:0016301">
    <property type="term" value="F:kinase activity"/>
    <property type="evidence" value="ECO:0007669"/>
    <property type="project" value="UniProtKB-KW"/>
</dbReference>
<gene>
    <name evidence="7" type="ORF">CC1G_15507</name>
</gene>
<sequence length="568" mass="65064">MQRLLLKRLSSGPIQRRLVTSSCLQNPLFSYSTGRWLYNEKDQLAVRHVPFNVDALKEAACSALGKSSCTSFEKIAEGSYNKVFRMYFEDGKTAIARIPSLRLLGNASMITASEVATMEFMRLYRSFHIPLVYSWSKDLDGPVKSPYIIMEDIEGVPLLHDWYKIRGDPVRHAMRRFVTDVRQMLCIPFDQIGGLYFKEDLPPHLQERPLFSPALYQTETALKMFEPAIDRFRVGPIPDYTWWRTMHDEVGADRGPWKDIGDMLIAAVNLEKSAIAKYRRNPSILKKTETTSLEELDVLEGLLEKVVTLAPSLALALSNIPDFINFNVAVHADLGPNNAMVPADNGTNTLSRFDQFTYIDWQGTSILPFPFHCHIPELVQYNGDIIKVPDEYINQIPIPEGLDQLPEDQREYIMAHHRLATRELAFKNAMLDNFHPWAAANAHCLFPYITQLPDRVLRGVTHGPILLRECLMRISSEWDEEQCDGPCPISFTEDEIAAHDRAAVFRHLYFVNTKTAQKRIDMDGDGWVPNEEYEEARARFEKYRESWDPKVCGGPWPFQDGGYSYFLA</sequence>
<dbReference type="Proteomes" id="UP000001861">
    <property type="component" value="Unassembled WGS sequence"/>
</dbReference>
<dbReference type="KEGG" id="cci:CC1G_15507"/>
<dbReference type="AlphaFoldDB" id="D6RN88"/>
<evidence type="ECO:0000256" key="1">
    <source>
        <dbReference type="ARBA" id="ARBA00004173"/>
    </source>
</evidence>
<evidence type="ECO:0000256" key="5">
    <source>
        <dbReference type="ARBA" id="ARBA00023128"/>
    </source>
</evidence>
<dbReference type="SUPFAM" id="SSF56112">
    <property type="entry name" value="Protein kinase-like (PK-like)"/>
    <property type="match status" value="1"/>
</dbReference>
<comment type="subcellular location">
    <subcellularLocation>
        <location evidence="1">Mitochondrion</location>
    </subcellularLocation>
</comment>
<protein>
    <recommendedName>
        <fullName evidence="3">Altered inheritance of mitochondria protein 9, mitochondrial</fullName>
    </recommendedName>
    <alternativeName>
        <fullName evidence="6">Found in mitochondrial proteome protein 29</fullName>
    </alternativeName>
</protein>
<proteinExistence type="inferred from homology"/>
<dbReference type="InterPro" id="IPR051035">
    <property type="entry name" value="Mito_inheritance_9"/>
</dbReference>
<dbReference type="OMA" id="FMIAIAH"/>
<dbReference type="InterPro" id="IPR011009">
    <property type="entry name" value="Kinase-like_dom_sf"/>
</dbReference>
<comment type="caution">
    <text evidence="7">The sequence shown here is derived from an EMBL/GenBank/DDBJ whole genome shotgun (WGS) entry which is preliminary data.</text>
</comment>
<dbReference type="OrthoDB" id="2831558at2759"/>
<dbReference type="VEuPathDB" id="FungiDB:CC1G_15507"/>
<dbReference type="EMBL" id="AACS02000006">
    <property type="protein sequence ID" value="EFI27472.1"/>
    <property type="molecule type" value="Genomic_DNA"/>
</dbReference>
<dbReference type="STRING" id="240176.D6RN88"/>
<reference evidence="7 8" key="1">
    <citation type="journal article" date="2010" name="Proc. Natl. Acad. Sci. U.S.A.">
        <title>Insights into evolution of multicellular fungi from the assembled chromosomes of the mushroom Coprinopsis cinerea (Coprinus cinereus).</title>
        <authorList>
            <person name="Stajich J.E."/>
            <person name="Wilke S.K."/>
            <person name="Ahren D."/>
            <person name="Au C.H."/>
            <person name="Birren B.W."/>
            <person name="Borodovsky M."/>
            <person name="Burns C."/>
            <person name="Canback B."/>
            <person name="Casselton L.A."/>
            <person name="Cheng C.K."/>
            <person name="Deng J."/>
            <person name="Dietrich F.S."/>
            <person name="Fargo D.C."/>
            <person name="Farman M.L."/>
            <person name="Gathman A.C."/>
            <person name="Goldberg J."/>
            <person name="Guigo R."/>
            <person name="Hoegger P.J."/>
            <person name="Hooker J.B."/>
            <person name="Huggins A."/>
            <person name="James T.Y."/>
            <person name="Kamada T."/>
            <person name="Kilaru S."/>
            <person name="Kodira C."/>
            <person name="Kues U."/>
            <person name="Kupfer D."/>
            <person name="Kwan H.S."/>
            <person name="Lomsadze A."/>
            <person name="Li W."/>
            <person name="Lilly W.W."/>
            <person name="Ma L.J."/>
            <person name="Mackey A.J."/>
            <person name="Manning G."/>
            <person name="Martin F."/>
            <person name="Muraguchi H."/>
            <person name="Natvig D.O."/>
            <person name="Palmerini H."/>
            <person name="Ramesh M.A."/>
            <person name="Rehmeyer C.J."/>
            <person name="Roe B.A."/>
            <person name="Shenoy N."/>
            <person name="Stanke M."/>
            <person name="Ter-Hovhannisyan V."/>
            <person name="Tunlid A."/>
            <person name="Velagapudi R."/>
            <person name="Vision T.J."/>
            <person name="Zeng Q."/>
            <person name="Zolan M.E."/>
            <person name="Pukkila P.J."/>
        </authorList>
    </citation>
    <scope>NUCLEOTIDE SEQUENCE [LARGE SCALE GENOMIC DNA]</scope>
    <source>
        <strain evidence="8">Okayama-7 / 130 / ATCC MYA-4618 / FGSC 9003</strain>
    </source>
</reference>
<keyword evidence="7" id="KW-0418">Kinase</keyword>
<comment type="similarity">
    <text evidence="2">Belongs to the AIM9 family.</text>
</comment>
<dbReference type="RefSeq" id="XP_002910966.1">
    <property type="nucleotide sequence ID" value="XM_002910920.1"/>
</dbReference>
<dbReference type="GO" id="GO:0005739">
    <property type="term" value="C:mitochondrion"/>
    <property type="evidence" value="ECO:0007669"/>
    <property type="project" value="UniProtKB-SubCell"/>
</dbReference>
<dbReference type="PANTHER" id="PTHR36091:SF1">
    <property type="entry name" value="ALTERED INHERITANCE OF MITOCHONDRIA PROTEIN 9, MITOCHONDRIAL"/>
    <property type="match status" value="1"/>
</dbReference>
<dbReference type="InParanoid" id="D6RN88"/>
<accession>D6RN88</accession>
<dbReference type="HOGENOM" id="CLU_019189_13_1_1"/>
<keyword evidence="7" id="KW-0808">Transferase</keyword>
<keyword evidence="5" id="KW-0496">Mitochondrion</keyword>
<organism evidence="7 8">
    <name type="scientific">Coprinopsis cinerea (strain Okayama-7 / 130 / ATCC MYA-4618 / FGSC 9003)</name>
    <name type="common">Inky cap fungus</name>
    <name type="synonym">Hormographiella aspergillata</name>
    <dbReference type="NCBI Taxonomy" id="240176"/>
    <lineage>
        <taxon>Eukaryota</taxon>
        <taxon>Fungi</taxon>
        <taxon>Dikarya</taxon>
        <taxon>Basidiomycota</taxon>
        <taxon>Agaricomycotina</taxon>
        <taxon>Agaricomycetes</taxon>
        <taxon>Agaricomycetidae</taxon>
        <taxon>Agaricales</taxon>
        <taxon>Agaricineae</taxon>
        <taxon>Psathyrellaceae</taxon>
        <taxon>Coprinopsis</taxon>
    </lineage>
</organism>
<evidence type="ECO:0000313" key="8">
    <source>
        <dbReference type="Proteomes" id="UP000001861"/>
    </source>
</evidence>
<evidence type="ECO:0000256" key="3">
    <source>
        <dbReference type="ARBA" id="ARBA00016197"/>
    </source>
</evidence>
<dbReference type="eggNOG" id="ENOG502QV1E">
    <property type="taxonomic scope" value="Eukaryota"/>
</dbReference>
<dbReference type="GeneID" id="9378992"/>
<name>D6RN88_COPC7</name>
<evidence type="ECO:0000256" key="4">
    <source>
        <dbReference type="ARBA" id="ARBA00022946"/>
    </source>
</evidence>
<keyword evidence="8" id="KW-1185">Reference proteome</keyword>
<evidence type="ECO:0000313" key="7">
    <source>
        <dbReference type="EMBL" id="EFI27472.1"/>
    </source>
</evidence>
<evidence type="ECO:0000256" key="6">
    <source>
        <dbReference type="ARBA" id="ARBA00031849"/>
    </source>
</evidence>
<dbReference type="PANTHER" id="PTHR36091">
    <property type="entry name" value="ALTERED INHERITANCE OF MITOCHONDRIA PROTEIN 9, MITOCHONDRIAL"/>
    <property type="match status" value="1"/>
</dbReference>